<reference evidence="1" key="1">
    <citation type="submission" date="2023-07" db="EMBL/GenBank/DDBJ databases">
        <title>Black Yeasts Isolated from many extreme environments.</title>
        <authorList>
            <person name="Coleine C."/>
            <person name="Stajich J.E."/>
            <person name="Selbmann L."/>
        </authorList>
    </citation>
    <scope>NUCLEOTIDE SEQUENCE</scope>
    <source>
        <strain evidence="1">CCFEE 5714</strain>
    </source>
</reference>
<keyword evidence="2" id="KW-1185">Reference proteome</keyword>
<accession>A0ACC3MCP2</accession>
<evidence type="ECO:0000313" key="1">
    <source>
        <dbReference type="EMBL" id="KAK3686308.1"/>
    </source>
</evidence>
<dbReference type="EMBL" id="JAUTXU010000326">
    <property type="protein sequence ID" value="KAK3686308.1"/>
    <property type="molecule type" value="Genomic_DNA"/>
</dbReference>
<protein>
    <submittedName>
        <fullName evidence="1">Uncharacterized protein</fullName>
    </submittedName>
</protein>
<gene>
    <name evidence="1" type="ORF">LTR37_019946</name>
</gene>
<evidence type="ECO:0000313" key="2">
    <source>
        <dbReference type="Proteomes" id="UP001281147"/>
    </source>
</evidence>
<comment type="caution">
    <text evidence="1">The sequence shown here is derived from an EMBL/GenBank/DDBJ whole genome shotgun (WGS) entry which is preliminary data.</text>
</comment>
<dbReference type="Proteomes" id="UP001281147">
    <property type="component" value="Unassembled WGS sequence"/>
</dbReference>
<proteinExistence type="predicted"/>
<organism evidence="1 2">
    <name type="scientific">Vermiconidia calcicola</name>
    <dbReference type="NCBI Taxonomy" id="1690605"/>
    <lineage>
        <taxon>Eukaryota</taxon>
        <taxon>Fungi</taxon>
        <taxon>Dikarya</taxon>
        <taxon>Ascomycota</taxon>
        <taxon>Pezizomycotina</taxon>
        <taxon>Dothideomycetes</taxon>
        <taxon>Dothideomycetidae</taxon>
        <taxon>Mycosphaerellales</taxon>
        <taxon>Extremaceae</taxon>
        <taxon>Vermiconidia</taxon>
    </lineage>
</organism>
<name>A0ACC3MCP2_9PEZI</name>
<sequence>MIGSRTSEATTDLIASPTAATTLSGHSVNRNFTFVTVVRTQNVDSKVDSGGGTMPDIRAQVGSACLKKTSIPAITPSPPSTNTIDCANVEGALESSDGAATSEARANNAGALIANHDYVPTGNRGTVIMYITMGKLSRYNSFSSDAYANVDRRLQ</sequence>